<dbReference type="Pfam" id="PF17919">
    <property type="entry name" value="RT_RNaseH_2"/>
    <property type="match status" value="1"/>
</dbReference>
<dbReference type="InterPro" id="IPR043128">
    <property type="entry name" value="Rev_trsase/Diguanyl_cyclase"/>
</dbReference>
<sequence length="411" mass="46213">MDCLSDVQLEIQKLKHAQAWRLITGHLGHTSLIEHSIDTGDAKPVHLPPYRTSPTKKQLIKDQIGKMLNEGIIEPATGPWAAPVVIVQKPCGEPRFCMDYRGLNQLTVKDSYPLPRVNESLDFLSRGKFLTTIDLARGYWQISMAEDARPKTVFVSHCGLFQIRVLPFGLCNAPATFQRLMNSVLAGLIYRSCAVYLDDIVVASPTFKQHLDDLREVFSRIKSAGLTIKLAKCQFCRSEITFLGYCICSSGILLEHDKVKAVTDFKTPVNVKQVRQSLGLTGYYRRFIKDYACHAEPLFALTKNDVPFVWDSACQDAMDLLKGKLTSAPVLSFPDFTLPFFIHCDACDMGLGAALMQRDQNGRDVVVVYASRALHKSEKPYSTPEKECLAIIWALEHFRPYVEGFPCHNLH</sequence>
<dbReference type="FunFam" id="3.30.70.270:FF:000020">
    <property type="entry name" value="Transposon Tf2-6 polyprotein-like Protein"/>
    <property type="match status" value="1"/>
</dbReference>
<feature type="domain" description="Reverse transcriptase" evidence="4">
    <location>
        <begin position="68"/>
        <end position="247"/>
    </location>
</feature>
<reference evidence="5" key="1">
    <citation type="submission" date="2023-06" db="EMBL/GenBank/DDBJ databases">
        <title>Male Hemibagrus guttatus genome.</title>
        <authorList>
            <person name="Bian C."/>
        </authorList>
    </citation>
    <scope>NUCLEOTIDE SEQUENCE</scope>
    <source>
        <strain evidence="5">Male_cb2023</strain>
        <tissue evidence="5">Muscle</tissue>
    </source>
</reference>
<dbReference type="Pfam" id="PF00078">
    <property type="entry name" value="RVT_1"/>
    <property type="match status" value="1"/>
</dbReference>
<evidence type="ECO:0000256" key="3">
    <source>
        <dbReference type="ARBA" id="ARBA00023268"/>
    </source>
</evidence>
<dbReference type="InterPro" id="IPR000477">
    <property type="entry name" value="RT_dom"/>
</dbReference>
<gene>
    <name evidence="5" type="ORF">QTP70_032519</name>
</gene>
<keyword evidence="3" id="KW-0511">Multifunctional enzyme</keyword>
<evidence type="ECO:0000313" key="6">
    <source>
        <dbReference type="Proteomes" id="UP001274896"/>
    </source>
</evidence>
<dbReference type="EMBL" id="JAUCMX010000012">
    <property type="protein sequence ID" value="KAK3529642.1"/>
    <property type="molecule type" value="Genomic_DNA"/>
</dbReference>
<dbReference type="EC" id="3.1.26.4" evidence="2"/>
<comment type="caution">
    <text evidence="5">The sequence shown here is derived from an EMBL/GenBank/DDBJ whole genome shotgun (WGS) entry which is preliminary data.</text>
</comment>
<dbReference type="Gene3D" id="3.30.70.270">
    <property type="match status" value="2"/>
</dbReference>
<dbReference type="PROSITE" id="PS50878">
    <property type="entry name" value="RT_POL"/>
    <property type="match status" value="1"/>
</dbReference>
<evidence type="ECO:0000256" key="1">
    <source>
        <dbReference type="ARBA" id="ARBA00010879"/>
    </source>
</evidence>
<dbReference type="InterPro" id="IPR043502">
    <property type="entry name" value="DNA/RNA_pol_sf"/>
</dbReference>
<protein>
    <recommendedName>
        <fullName evidence="2">ribonuclease H</fullName>
        <ecNumber evidence="2">3.1.26.4</ecNumber>
    </recommendedName>
</protein>
<dbReference type="CDD" id="cd09274">
    <property type="entry name" value="RNase_HI_RT_Ty3"/>
    <property type="match status" value="1"/>
</dbReference>
<dbReference type="AlphaFoldDB" id="A0AAE0QRP7"/>
<organism evidence="5 6">
    <name type="scientific">Hemibagrus guttatus</name>
    <dbReference type="NCBI Taxonomy" id="175788"/>
    <lineage>
        <taxon>Eukaryota</taxon>
        <taxon>Metazoa</taxon>
        <taxon>Chordata</taxon>
        <taxon>Craniata</taxon>
        <taxon>Vertebrata</taxon>
        <taxon>Euteleostomi</taxon>
        <taxon>Actinopterygii</taxon>
        <taxon>Neopterygii</taxon>
        <taxon>Teleostei</taxon>
        <taxon>Ostariophysi</taxon>
        <taxon>Siluriformes</taxon>
        <taxon>Bagridae</taxon>
        <taxon>Hemibagrus</taxon>
    </lineage>
</organism>
<evidence type="ECO:0000256" key="2">
    <source>
        <dbReference type="ARBA" id="ARBA00012180"/>
    </source>
</evidence>
<evidence type="ECO:0000259" key="4">
    <source>
        <dbReference type="PROSITE" id="PS50878"/>
    </source>
</evidence>
<proteinExistence type="inferred from homology"/>
<dbReference type="Gene3D" id="3.10.10.10">
    <property type="entry name" value="HIV Type 1 Reverse Transcriptase, subunit A, domain 1"/>
    <property type="match status" value="1"/>
</dbReference>
<dbReference type="Gene3D" id="3.10.20.370">
    <property type="match status" value="1"/>
</dbReference>
<dbReference type="InterPro" id="IPR050951">
    <property type="entry name" value="Retrovirus_Pol_polyprotein"/>
</dbReference>
<accession>A0AAE0QRP7</accession>
<dbReference type="CDD" id="cd01647">
    <property type="entry name" value="RT_LTR"/>
    <property type="match status" value="1"/>
</dbReference>
<dbReference type="FunFam" id="3.10.20.370:FF:000001">
    <property type="entry name" value="Retrovirus-related Pol polyprotein from transposon 17.6-like protein"/>
    <property type="match status" value="1"/>
</dbReference>
<evidence type="ECO:0000313" key="5">
    <source>
        <dbReference type="EMBL" id="KAK3529642.1"/>
    </source>
</evidence>
<dbReference type="GO" id="GO:0004523">
    <property type="term" value="F:RNA-DNA hybrid ribonuclease activity"/>
    <property type="evidence" value="ECO:0007669"/>
    <property type="project" value="UniProtKB-EC"/>
</dbReference>
<dbReference type="PANTHER" id="PTHR37984:SF5">
    <property type="entry name" value="PROTEIN NYNRIN-LIKE"/>
    <property type="match status" value="1"/>
</dbReference>
<dbReference type="SUPFAM" id="SSF56672">
    <property type="entry name" value="DNA/RNA polymerases"/>
    <property type="match status" value="1"/>
</dbReference>
<dbReference type="InterPro" id="IPR041577">
    <property type="entry name" value="RT_RNaseH_2"/>
</dbReference>
<dbReference type="Proteomes" id="UP001274896">
    <property type="component" value="Unassembled WGS sequence"/>
</dbReference>
<keyword evidence="6" id="KW-1185">Reference proteome</keyword>
<dbReference type="PANTHER" id="PTHR37984">
    <property type="entry name" value="PROTEIN CBG26694"/>
    <property type="match status" value="1"/>
</dbReference>
<comment type="similarity">
    <text evidence="1">Belongs to the beta type-B retroviral polymerase family. HERV class-II K(HML-2) pol subfamily.</text>
</comment>
<name>A0AAE0QRP7_9TELE</name>